<dbReference type="PANTHER" id="PTHR41774">
    <property type="match status" value="1"/>
</dbReference>
<dbReference type="OrthoDB" id="7061445at2"/>
<gene>
    <name evidence="1" type="ORF">EDC34_101586</name>
</gene>
<evidence type="ECO:0000313" key="1">
    <source>
        <dbReference type="EMBL" id="TCT26257.1"/>
    </source>
</evidence>
<accession>A0A4R3NC16</accession>
<dbReference type="Proteomes" id="UP000295414">
    <property type="component" value="Unassembled WGS sequence"/>
</dbReference>
<protein>
    <recommendedName>
        <fullName evidence="3">Nitrogen regulatory protein P-II family</fullName>
    </recommendedName>
</protein>
<dbReference type="SUPFAM" id="SSF102705">
    <property type="entry name" value="NIF3 (NGG1p interacting factor 3)-like"/>
    <property type="match status" value="1"/>
</dbReference>
<organism evidence="1 2">
    <name type="scientific">Thermomonas haemolytica</name>
    <dbReference type="NCBI Taxonomy" id="141949"/>
    <lineage>
        <taxon>Bacteria</taxon>
        <taxon>Pseudomonadati</taxon>
        <taxon>Pseudomonadota</taxon>
        <taxon>Gammaproteobacteria</taxon>
        <taxon>Lysobacterales</taxon>
        <taxon>Lysobacteraceae</taxon>
        <taxon>Thermomonas</taxon>
    </lineage>
</organism>
<reference evidence="1 2" key="1">
    <citation type="submission" date="2019-03" db="EMBL/GenBank/DDBJ databases">
        <title>Genomic Encyclopedia of Type Strains, Phase IV (KMG-IV): sequencing the most valuable type-strain genomes for metagenomic binning, comparative biology and taxonomic classification.</title>
        <authorList>
            <person name="Goeker M."/>
        </authorList>
    </citation>
    <scope>NUCLEOTIDE SEQUENCE [LARGE SCALE GENOMIC DNA]</scope>
    <source>
        <strain evidence="1 2">DSM 13605</strain>
    </source>
</reference>
<dbReference type="PANTHER" id="PTHR41774:SF1">
    <property type="entry name" value="NGG1P INTERACTING FACTOR NIF3"/>
    <property type="match status" value="1"/>
</dbReference>
<dbReference type="EMBL" id="SMAP01000001">
    <property type="protein sequence ID" value="TCT26257.1"/>
    <property type="molecule type" value="Genomic_DNA"/>
</dbReference>
<dbReference type="InterPro" id="IPR036069">
    <property type="entry name" value="DUF34/NIF3_sf"/>
</dbReference>
<dbReference type="AlphaFoldDB" id="A0A4R3NC16"/>
<evidence type="ECO:0000313" key="2">
    <source>
        <dbReference type="Proteomes" id="UP000295414"/>
    </source>
</evidence>
<name>A0A4R3NC16_9GAMM</name>
<comment type="caution">
    <text evidence="1">The sequence shown here is derived from an EMBL/GenBank/DDBJ whole genome shotgun (WGS) entry which is preliminary data.</text>
</comment>
<dbReference type="InterPro" id="IPR015867">
    <property type="entry name" value="N-reg_PII/ATP_PRibTrfase_C"/>
</dbReference>
<proteinExistence type="predicted"/>
<keyword evidence="2" id="KW-1185">Reference proteome</keyword>
<dbReference type="RefSeq" id="WP_114960149.1">
    <property type="nucleotide sequence ID" value="NZ_MSZW01000046.1"/>
</dbReference>
<evidence type="ECO:0008006" key="3">
    <source>
        <dbReference type="Google" id="ProtNLM"/>
    </source>
</evidence>
<dbReference type="Gene3D" id="3.30.70.120">
    <property type="match status" value="1"/>
</dbReference>
<sequence>MTLQPAYRVSVQVPPEHLQAVQEGICAVEPLRGGHYDRVMWIDAVGEEQFRPLPGAHPGYGRIGELAKVPSVRLVFVLPRDPERLARVIEAGIRPHHPWEVPAIFVDECWIWAPPS</sequence>